<reference evidence="2 3" key="1">
    <citation type="submission" date="2014-02" db="EMBL/GenBank/DDBJ databases">
        <title>Genome sequence of Brachybacterium phenoliresistens strain W13A50.</title>
        <authorList>
            <person name="Wang X."/>
        </authorList>
    </citation>
    <scope>NUCLEOTIDE SEQUENCE [LARGE SCALE GENOMIC DNA]</scope>
    <source>
        <strain evidence="2 3">W13A50</strain>
    </source>
</reference>
<comment type="caution">
    <text evidence="2">The sequence shown here is derived from an EMBL/GenBank/DDBJ whole genome shotgun (WGS) entry which is preliminary data.</text>
</comment>
<dbReference type="HOGENOM" id="CLU_893313_0_0_11"/>
<keyword evidence="1" id="KW-0472">Membrane</keyword>
<keyword evidence="1" id="KW-1133">Transmembrane helix</keyword>
<evidence type="ECO:0000313" key="3">
    <source>
        <dbReference type="Proteomes" id="UP000023067"/>
    </source>
</evidence>
<feature type="transmembrane region" description="Helical" evidence="1">
    <location>
        <begin position="12"/>
        <end position="35"/>
    </location>
</feature>
<feature type="transmembrane region" description="Helical" evidence="1">
    <location>
        <begin position="88"/>
        <end position="114"/>
    </location>
</feature>
<dbReference type="AlphaFoldDB" id="Z9JWT8"/>
<name>Z9JWT8_9MICO</name>
<evidence type="ECO:0000256" key="1">
    <source>
        <dbReference type="SAM" id="Phobius"/>
    </source>
</evidence>
<dbReference type="OrthoDB" id="4793128at2"/>
<accession>Z9JWT8</accession>
<keyword evidence="1" id="KW-0812">Transmembrane</keyword>
<dbReference type="STRING" id="396014.BF93_11835"/>
<feature type="transmembrane region" description="Helical" evidence="1">
    <location>
        <begin position="250"/>
        <end position="269"/>
    </location>
</feature>
<feature type="transmembrane region" description="Helical" evidence="1">
    <location>
        <begin position="120"/>
        <end position="138"/>
    </location>
</feature>
<protein>
    <submittedName>
        <fullName evidence="2">Uncharacterized protein</fullName>
    </submittedName>
</protein>
<feature type="transmembrane region" description="Helical" evidence="1">
    <location>
        <begin position="275"/>
        <end position="293"/>
    </location>
</feature>
<organism evidence="2 3">
    <name type="scientific">Brachybacterium phenoliresistens</name>
    <dbReference type="NCBI Taxonomy" id="396014"/>
    <lineage>
        <taxon>Bacteria</taxon>
        <taxon>Bacillati</taxon>
        <taxon>Actinomycetota</taxon>
        <taxon>Actinomycetes</taxon>
        <taxon>Micrococcales</taxon>
        <taxon>Dermabacteraceae</taxon>
        <taxon>Brachybacterium</taxon>
    </lineage>
</organism>
<feature type="transmembrane region" description="Helical" evidence="1">
    <location>
        <begin position="41"/>
        <end position="67"/>
    </location>
</feature>
<dbReference type="RefSeq" id="WP_156954035.1">
    <property type="nucleotide sequence ID" value="NZ_KK069989.1"/>
</dbReference>
<gene>
    <name evidence="2" type="ORF">BF93_11835</name>
</gene>
<sequence>MTVSPRCAMALLSVPPVRGALSVLFLVMFVAVTLVPGEHGAAMRIGGGLAVLLLGVPLWSATLAGFVRDVRRPHRRGRTVVVASRPRPFAVTVSWIALGAVVGGLIGFGLVTGLGGPDPAAALCLLATVLGLPTAAVLPRLSRWHADGSGVVAVCERGLHVTARPGEEVAAIPWDRLGPIGDLPPDVGGALGRRVRWHPGAREAVGRWAQEGFSPTAAEVRALRLDPAWSADPAAHEPTSASRRRRAAELAWALTLCTGLLAGLIGLVVTGTSPWWALPAFGWAPLLAIWFLVPHRGRRGAGSSERGIAPR</sequence>
<proteinExistence type="predicted"/>
<evidence type="ECO:0000313" key="2">
    <source>
        <dbReference type="EMBL" id="EWS82463.1"/>
    </source>
</evidence>
<keyword evidence="3" id="KW-1185">Reference proteome</keyword>
<dbReference type="Proteomes" id="UP000023067">
    <property type="component" value="Unassembled WGS sequence"/>
</dbReference>
<dbReference type="PATRIC" id="fig|396014.3.peg.873"/>
<dbReference type="EMBL" id="JDYK01000003">
    <property type="protein sequence ID" value="EWS82463.1"/>
    <property type="molecule type" value="Genomic_DNA"/>
</dbReference>